<dbReference type="EMBL" id="BAAABU010000015">
    <property type="protein sequence ID" value="GAA0247153.1"/>
    <property type="molecule type" value="Genomic_DNA"/>
</dbReference>
<evidence type="ECO:0000256" key="1">
    <source>
        <dbReference type="SAM" id="MobiDB-lite"/>
    </source>
</evidence>
<organism evidence="2 3">
    <name type="scientific">Saccharothrix mutabilis subsp. mutabilis</name>
    <dbReference type="NCBI Taxonomy" id="66855"/>
    <lineage>
        <taxon>Bacteria</taxon>
        <taxon>Bacillati</taxon>
        <taxon>Actinomycetota</taxon>
        <taxon>Actinomycetes</taxon>
        <taxon>Pseudonocardiales</taxon>
        <taxon>Pseudonocardiaceae</taxon>
        <taxon>Saccharothrix</taxon>
    </lineage>
</organism>
<proteinExistence type="predicted"/>
<feature type="compositionally biased region" description="Low complexity" evidence="1">
    <location>
        <begin position="142"/>
        <end position="174"/>
    </location>
</feature>
<evidence type="ECO:0000313" key="3">
    <source>
        <dbReference type="Proteomes" id="UP001500416"/>
    </source>
</evidence>
<keyword evidence="3" id="KW-1185">Reference proteome</keyword>
<reference evidence="2 3" key="1">
    <citation type="journal article" date="2019" name="Int. J. Syst. Evol. Microbiol.">
        <title>The Global Catalogue of Microorganisms (GCM) 10K type strain sequencing project: providing services to taxonomists for standard genome sequencing and annotation.</title>
        <authorList>
            <consortium name="The Broad Institute Genomics Platform"/>
            <consortium name="The Broad Institute Genome Sequencing Center for Infectious Disease"/>
            <person name="Wu L."/>
            <person name="Ma J."/>
        </authorList>
    </citation>
    <scope>NUCLEOTIDE SEQUENCE [LARGE SCALE GENOMIC DNA]</scope>
    <source>
        <strain evidence="2 3">JCM 3380</strain>
    </source>
</reference>
<sequence>MQWQADPDCFFHHETTVDLTFTYVGPLPHEMVGLAHDSNLEQVMAGTATRVCDTSNTCGYYNGVVVGRAFVPRRPAPCARTDPLVPCVVLRCTHLLGNRLGLAATEARHPQLRLRPRGFRAPLPHPPAGLWDRARAVPSGEPATTPHAAPARADVRQPGLPRGGPRQPRLPALPVRGGAPEHTAGRPLTGPTSSPTPNRPPVGGS</sequence>
<name>A0ABN0UDP8_9PSEU</name>
<dbReference type="Proteomes" id="UP001500416">
    <property type="component" value="Unassembled WGS sequence"/>
</dbReference>
<comment type="caution">
    <text evidence="2">The sequence shown here is derived from an EMBL/GenBank/DDBJ whole genome shotgun (WGS) entry which is preliminary data.</text>
</comment>
<accession>A0ABN0UDP8</accession>
<evidence type="ECO:0000313" key="2">
    <source>
        <dbReference type="EMBL" id="GAA0247153.1"/>
    </source>
</evidence>
<feature type="region of interest" description="Disordered" evidence="1">
    <location>
        <begin position="115"/>
        <end position="205"/>
    </location>
</feature>
<gene>
    <name evidence="2" type="ORF">GCM10010492_53460</name>
</gene>
<protein>
    <submittedName>
        <fullName evidence="2">Uncharacterized protein</fullName>
    </submittedName>
</protein>